<dbReference type="HOGENOM" id="CLU_2896439_0_0_11"/>
<name>Q8NPN0_CORGL</name>
<dbReference type="GeneID" id="1019741"/>
<protein>
    <submittedName>
        <fullName evidence="1">Uncharacterized protein</fullName>
    </submittedName>
</protein>
<gene>
    <name evidence="1" type="ordered locus">Cgl1782</name>
</gene>
<accession>Q8NPN0</accession>
<accession>Q6M4J7</accession>
<dbReference type="PATRIC" id="fig|196627.13.peg.1731"/>
<evidence type="ECO:0000313" key="2">
    <source>
        <dbReference type="Proteomes" id="UP000000582"/>
    </source>
</evidence>
<keyword evidence="2" id="KW-1185">Reference proteome</keyword>
<evidence type="ECO:0000313" key="1">
    <source>
        <dbReference type="EMBL" id="BAB99175.1"/>
    </source>
</evidence>
<dbReference type="KEGG" id="cgl:Cgl1782"/>
<dbReference type="KEGG" id="cgb:cg2002"/>
<dbReference type="RefSeq" id="WP_011014626.1">
    <property type="nucleotide sequence ID" value="NC_003450.3"/>
</dbReference>
<dbReference type="Proteomes" id="UP000000582">
    <property type="component" value="Chromosome"/>
</dbReference>
<sequence>MAFAEGYYQEMAEVVCEAREEGITHEDTLHMLNDMMAMKRSGEVLNTLADVLYANECPEYRI</sequence>
<organism evidence="1 2">
    <name type="scientific">Corynebacterium glutamicum (strain ATCC 13032 / DSM 20300 / JCM 1318 / BCRC 11384 / CCUG 27702 / LMG 3730 / NBRC 12168 / NCIMB 10025 / NRRL B-2784 / 534)</name>
    <dbReference type="NCBI Taxonomy" id="196627"/>
    <lineage>
        <taxon>Bacteria</taxon>
        <taxon>Bacillati</taxon>
        <taxon>Actinomycetota</taxon>
        <taxon>Actinomycetes</taxon>
        <taxon>Mycobacteriales</taxon>
        <taxon>Corynebacteriaceae</taxon>
        <taxon>Corynebacterium</taxon>
    </lineage>
</organism>
<dbReference type="BioCyc" id="CORYNE:G18NG-11374-MONOMER"/>
<proteinExistence type="predicted"/>
<dbReference type="EMBL" id="BA000036">
    <property type="protein sequence ID" value="BAB99175.1"/>
    <property type="molecule type" value="Genomic_DNA"/>
</dbReference>
<dbReference type="AlphaFoldDB" id="Q8NPN0"/>
<reference evidence="2" key="1">
    <citation type="journal article" date="2003" name="Appl. Microbiol. Biotechnol.">
        <title>The Corynebacterium glutamicum genome: features and impacts on biotechnological processes.</title>
        <authorList>
            <person name="Ikeda M."/>
            <person name="Nakagawa S."/>
        </authorList>
    </citation>
    <scope>NUCLEOTIDE SEQUENCE [LARGE SCALE GENOMIC DNA]</scope>
    <source>
        <strain evidence="2">ATCC 13032 / DSM 20300 / BCRC 11384 / JCM 1318 / LMG 3730 / NCIMB 10025</strain>
    </source>
</reference>